<dbReference type="Proteomes" id="UP000481033">
    <property type="component" value="Unassembled WGS sequence"/>
</dbReference>
<reference evidence="1 2" key="1">
    <citation type="journal article" date="2020" name="Microb. Ecol.">
        <title>Ecogenomics of the Marine Benthic Filamentous Cyanobacterium Adonisia.</title>
        <authorList>
            <person name="Walter J.M."/>
            <person name="Coutinho F.H."/>
            <person name="Leomil L."/>
            <person name="Hargreaves P.I."/>
            <person name="Campeao M.E."/>
            <person name="Vieira V.V."/>
            <person name="Silva B.S."/>
            <person name="Fistarol G.O."/>
            <person name="Salomon P.S."/>
            <person name="Sawabe T."/>
            <person name="Mino S."/>
            <person name="Hosokawa M."/>
            <person name="Miyashita H."/>
            <person name="Maruyama F."/>
            <person name="van Verk M.C."/>
            <person name="Dutilh B.E."/>
            <person name="Thompson C.C."/>
            <person name="Thompson F.L."/>
        </authorList>
    </citation>
    <scope>NUCLEOTIDE SEQUENCE [LARGE SCALE GENOMIC DNA]</scope>
    <source>
        <strain evidence="1 2">CCMR0081</strain>
    </source>
</reference>
<name>A0A6M0RCN8_9CYAN</name>
<comment type="caution">
    <text evidence="1">The sequence shown here is derived from an EMBL/GenBank/DDBJ whole genome shotgun (WGS) entry which is preliminary data.</text>
</comment>
<evidence type="ECO:0000313" key="1">
    <source>
        <dbReference type="EMBL" id="NEZ54134.1"/>
    </source>
</evidence>
<protein>
    <submittedName>
        <fullName evidence="1">Uncharacterized protein</fullName>
    </submittedName>
</protein>
<sequence length="189" mass="22067">MPTQGTPLFEDLEDGGLEVSLKYLYADDAYWEKYELACKHLMWLRTTLVSQLINSFIALHWEYYAECAELDAKARGLSVQDFFDECCNSEAELTPYIKERPTFKPSPLDSIIDCESSSAYRRRVRTIRIGRANGALLRMVSVVDRASLTVVVSRVLRWHFDRYWEKLYVPQIRAAEAKSFRRMFSKTQE</sequence>
<dbReference type="RefSeq" id="WP_163695367.1">
    <property type="nucleotide sequence ID" value="NZ_QXHD01000001.1"/>
</dbReference>
<gene>
    <name evidence="1" type="ORF">DXZ20_00115</name>
</gene>
<dbReference type="EMBL" id="QXHD01000001">
    <property type="protein sequence ID" value="NEZ54134.1"/>
    <property type="molecule type" value="Genomic_DNA"/>
</dbReference>
<proteinExistence type="predicted"/>
<keyword evidence="2" id="KW-1185">Reference proteome</keyword>
<organism evidence="1 2">
    <name type="scientific">Adonisia turfae CCMR0081</name>
    <dbReference type="NCBI Taxonomy" id="2292702"/>
    <lineage>
        <taxon>Bacteria</taxon>
        <taxon>Bacillati</taxon>
        <taxon>Cyanobacteriota</taxon>
        <taxon>Adonisia</taxon>
        <taxon>Adonisia turfae</taxon>
    </lineage>
</organism>
<dbReference type="AlphaFoldDB" id="A0A6M0RCN8"/>
<evidence type="ECO:0000313" key="2">
    <source>
        <dbReference type="Proteomes" id="UP000481033"/>
    </source>
</evidence>
<accession>A0A6M0RCN8</accession>